<dbReference type="RefSeq" id="XP_060280386.1">
    <property type="nucleotide sequence ID" value="XM_060432532.1"/>
</dbReference>
<evidence type="ECO:0000313" key="4">
    <source>
        <dbReference type="Proteomes" id="UP001244011"/>
    </source>
</evidence>
<evidence type="ECO:0000313" key="3">
    <source>
        <dbReference type="EMBL" id="KAK1764173.1"/>
    </source>
</evidence>
<keyword evidence="3" id="KW-0808">Transferase</keyword>
<dbReference type="Pfam" id="PF13489">
    <property type="entry name" value="Methyltransf_23"/>
    <property type="match status" value="1"/>
</dbReference>
<gene>
    <name evidence="3" type="ORF">QBC33DRAFT_613367</name>
</gene>
<dbReference type="SUPFAM" id="SSF53335">
    <property type="entry name" value="S-adenosyl-L-methionine-dependent methyltransferases"/>
    <property type="match status" value="1"/>
</dbReference>
<dbReference type="AlphaFoldDB" id="A0AAJ0FIA3"/>
<dbReference type="PANTHER" id="PTHR43591">
    <property type="entry name" value="METHYLTRANSFERASE"/>
    <property type="match status" value="1"/>
</dbReference>
<keyword evidence="4" id="KW-1185">Reference proteome</keyword>
<dbReference type="PANTHER" id="PTHR43591:SF10">
    <property type="entry name" value="ABC TRANSMEMBRANE TYPE-1 DOMAIN-CONTAINING PROTEIN-RELATED"/>
    <property type="match status" value="1"/>
</dbReference>
<comment type="similarity">
    <text evidence="1">Belongs to the methyltransferase superfamily. LaeA methyltransferase family.</text>
</comment>
<proteinExistence type="inferred from homology"/>
<evidence type="ECO:0000256" key="1">
    <source>
        <dbReference type="ARBA" id="ARBA00038158"/>
    </source>
</evidence>
<comment type="caution">
    <text evidence="3">The sequence shown here is derived from an EMBL/GenBank/DDBJ whole genome shotgun (WGS) entry which is preliminary data.</text>
</comment>
<evidence type="ECO:0000256" key="2">
    <source>
        <dbReference type="SAM" id="MobiDB-lite"/>
    </source>
</evidence>
<accession>A0AAJ0FIA3</accession>
<dbReference type="CDD" id="cd02440">
    <property type="entry name" value="AdoMet_MTases"/>
    <property type="match status" value="1"/>
</dbReference>
<feature type="compositionally biased region" description="Polar residues" evidence="2">
    <location>
        <begin position="19"/>
        <end position="29"/>
    </location>
</feature>
<name>A0AAJ0FIA3_9PEZI</name>
<protein>
    <submittedName>
        <fullName evidence="3">S-adenosyl-L-methionine-dependent methyltransferase</fullName>
    </submittedName>
</protein>
<organism evidence="3 4">
    <name type="scientific">Phialemonium atrogriseum</name>
    <dbReference type="NCBI Taxonomy" id="1093897"/>
    <lineage>
        <taxon>Eukaryota</taxon>
        <taxon>Fungi</taxon>
        <taxon>Dikarya</taxon>
        <taxon>Ascomycota</taxon>
        <taxon>Pezizomycotina</taxon>
        <taxon>Sordariomycetes</taxon>
        <taxon>Sordariomycetidae</taxon>
        <taxon>Cephalothecales</taxon>
        <taxon>Cephalothecaceae</taxon>
        <taxon>Phialemonium</taxon>
    </lineage>
</organism>
<dbReference type="GO" id="GO:0032259">
    <property type="term" value="P:methylation"/>
    <property type="evidence" value="ECO:0007669"/>
    <property type="project" value="UniProtKB-KW"/>
</dbReference>
<dbReference type="Gene3D" id="3.40.50.150">
    <property type="entry name" value="Vaccinia Virus protein VP39"/>
    <property type="match status" value="1"/>
</dbReference>
<reference evidence="3" key="1">
    <citation type="submission" date="2023-06" db="EMBL/GenBank/DDBJ databases">
        <title>Genome-scale phylogeny and comparative genomics of the fungal order Sordariales.</title>
        <authorList>
            <consortium name="Lawrence Berkeley National Laboratory"/>
            <person name="Hensen N."/>
            <person name="Bonometti L."/>
            <person name="Westerberg I."/>
            <person name="Brannstrom I.O."/>
            <person name="Guillou S."/>
            <person name="Cros-Aarteil S."/>
            <person name="Calhoun S."/>
            <person name="Haridas S."/>
            <person name="Kuo A."/>
            <person name="Mondo S."/>
            <person name="Pangilinan J."/>
            <person name="Riley R."/>
            <person name="Labutti K."/>
            <person name="Andreopoulos B."/>
            <person name="Lipzen A."/>
            <person name="Chen C."/>
            <person name="Yanf M."/>
            <person name="Daum C."/>
            <person name="Ng V."/>
            <person name="Clum A."/>
            <person name="Steindorff A."/>
            <person name="Ohm R."/>
            <person name="Martin F."/>
            <person name="Silar P."/>
            <person name="Natvig D."/>
            <person name="Lalanne C."/>
            <person name="Gautier V."/>
            <person name="Ament-Velasquez S.L."/>
            <person name="Kruys A."/>
            <person name="Hutchinson M.I."/>
            <person name="Powell A.J."/>
            <person name="Barry K."/>
            <person name="Miller A.N."/>
            <person name="Grigoriev I.V."/>
            <person name="Debuchy R."/>
            <person name="Gladieux P."/>
            <person name="Thoren M.H."/>
            <person name="Johannesson H."/>
        </authorList>
    </citation>
    <scope>NUCLEOTIDE SEQUENCE</scope>
    <source>
        <strain evidence="3">8032-3</strain>
    </source>
</reference>
<sequence>MTDQAKLESAGETARETVTGDNNPGTSPERTPDTAAVDNHEQSNPATTTGILGPQHWAQIAEENPFDDNDADSALGDDAASSTASITSTILNYRTIHGRTYHSDRGNAQYWASNDGPQNEAMDIIHHSLTLSTDGKLHLAPLKKDIKNAIDIGTGTGIWAIDFADEYPNTTVIGTDISPIQPSWVPPNLTFEIEDCTMPWTFRPETADYIHMRWLVGSVADWTALFKEAYKTLEPGGYLESCEASCYMESDDGTVDEKSAMNQWGKFFVEGGIKLGRTFLVVEEGVQRQAMEEAGFVDIEEWNFKNPIGGWSKDPKLKEMGRYVQAALEQDIEGRVLFMASVMVGWSKEELQVYAAQLRREMRSGKKHAYYRQKAVWGRKPE</sequence>
<feature type="region of interest" description="Disordered" evidence="2">
    <location>
        <begin position="1"/>
        <end position="51"/>
    </location>
</feature>
<keyword evidence="3" id="KW-0489">Methyltransferase</keyword>
<dbReference type="GO" id="GO:0008168">
    <property type="term" value="F:methyltransferase activity"/>
    <property type="evidence" value="ECO:0007669"/>
    <property type="project" value="UniProtKB-KW"/>
</dbReference>
<dbReference type="GeneID" id="85315719"/>
<dbReference type="Proteomes" id="UP001244011">
    <property type="component" value="Unassembled WGS sequence"/>
</dbReference>
<dbReference type="EMBL" id="MU839022">
    <property type="protein sequence ID" value="KAK1764173.1"/>
    <property type="molecule type" value="Genomic_DNA"/>
</dbReference>
<dbReference type="InterPro" id="IPR029063">
    <property type="entry name" value="SAM-dependent_MTases_sf"/>
</dbReference>